<dbReference type="EMBL" id="HBUF01673245">
    <property type="protein sequence ID" value="CAG6790830.1"/>
    <property type="molecule type" value="Transcribed_RNA"/>
</dbReference>
<accession>A0A8D9EAN8</accession>
<dbReference type="AlphaFoldDB" id="A0A8D9EAN8"/>
<protein>
    <submittedName>
        <fullName evidence="2">Uncharacterized protein</fullName>
    </submittedName>
</protein>
<name>A0A8D9EAN8_9HEMI</name>
<proteinExistence type="predicted"/>
<organism evidence="2">
    <name type="scientific">Cacopsylla melanoneura</name>
    <dbReference type="NCBI Taxonomy" id="428564"/>
    <lineage>
        <taxon>Eukaryota</taxon>
        <taxon>Metazoa</taxon>
        <taxon>Ecdysozoa</taxon>
        <taxon>Arthropoda</taxon>
        <taxon>Hexapoda</taxon>
        <taxon>Insecta</taxon>
        <taxon>Pterygota</taxon>
        <taxon>Neoptera</taxon>
        <taxon>Paraneoptera</taxon>
        <taxon>Hemiptera</taxon>
        <taxon>Sternorrhyncha</taxon>
        <taxon>Psylloidea</taxon>
        <taxon>Psyllidae</taxon>
        <taxon>Psyllinae</taxon>
        <taxon>Cacopsylla</taxon>
    </lineage>
</organism>
<evidence type="ECO:0000313" key="2">
    <source>
        <dbReference type="EMBL" id="CAG6744795.1"/>
    </source>
</evidence>
<evidence type="ECO:0000256" key="1">
    <source>
        <dbReference type="SAM" id="MobiDB-lite"/>
    </source>
</evidence>
<reference evidence="2" key="1">
    <citation type="submission" date="2021-05" db="EMBL/GenBank/DDBJ databases">
        <authorList>
            <person name="Alioto T."/>
            <person name="Alioto T."/>
            <person name="Gomez Garrido J."/>
        </authorList>
    </citation>
    <scope>NUCLEOTIDE SEQUENCE</scope>
</reference>
<dbReference type="EMBL" id="HBUF01475814">
    <property type="protein sequence ID" value="CAG6744795.1"/>
    <property type="molecule type" value="Transcribed_RNA"/>
</dbReference>
<feature type="compositionally biased region" description="Basic residues" evidence="1">
    <location>
        <begin position="98"/>
        <end position="110"/>
    </location>
</feature>
<sequence length="110" mass="13325">MLLICFPHTRHKNGKCIRLNMYAYRELTERPSLVCPNASYTRMPRRTCSACHHILIYSYYIETVHNVWDEAYVRDAMLIEAKFIRRFLKGEQGEGNGRGRRYKRRERKRR</sequence>
<feature type="region of interest" description="Disordered" evidence="1">
    <location>
        <begin position="91"/>
        <end position="110"/>
    </location>
</feature>